<accession>A0AAD3P494</accession>
<protein>
    <submittedName>
        <fullName evidence="1">Uncharacterized protein</fullName>
    </submittedName>
</protein>
<organism evidence="1 2">
    <name type="scientific">Nepenthes gracilis</name>
    <name type="common">Slender pitcher plant</name>
    <dbReference type="NCBI Taxonomy" id="150966"/>
    <lineage>
        <taxon>Eukaryota</taxon>
        <taxon>Viridiplantae</taxon>
        <taxon>Streptophyta</taxon>
        <taxon>Embryophyta</taxon>
        <taxon>Tracheophyta</taxon>
        <taxon>Spermatophyta</taxon>
        <taxon>Magnoliopsida</taxon>
        <taxon>eudicotyledons</taxon>
        <taxon>Gunneridae</taxon>
        <taxon>Pentapetalae</taxon>
        <taxon>Caryophyllales</taxon>
        <taxon>Nepenthaceae</taxon>
        <taxon>Nepenthes</taxon>
    </lineage>
</organism>
<dbReference type="EMBL" id="BSYO01000001">
    <property type="protein sequence ID" value="GMG98931.1"/>
    <property type="molecule type" value="Genomic_DNA"/>
</dbReference>
<reference evidence="1" key="1">
    <citation type="submission" date="2023-05" db="EMBL/GenBank/DDBJ databases">
        <title>Nepenthes gracilis genome sequencing.</title>
        <authorList>
            <person name="Fukushima K."/>
        </authorList>
    </citation>
    <scope>NUCLEOTIDE SEQUENCE</scope>
    <source>
        <strain evidence="1">SING2019-196</strain>
    </source>
</reference>
<sequence>MGFAGIALLYHSNFDPSGCAFALSSGKRKLRSLFWRVRAEFQRQLKINAGFSSSSHLHPLHHHTKKKKRRLSFNYDPFSYSLNFDDGDFGFLC</sequence>
<name>A0AAD3P494_NEPGR</name>
<gene>
    <name evidence="1" type="ORF">Nepgr_000771</name>
</gene>
<dbReference type="PANTHER" id="PTHR34538">
    <property type="entry name" value="EXPRESSED PROTEIN"/>
    <property type="match status" value="1"/>
</dbReference>
<keyword evidence="2" id="KW-1185">Reference proteome</keyword>
<dbReference type="PANTHER" id="PTHR34538:SF13">
    <property type="entry name" value="OS02G0637200 PROTEIN"/>
    <property type="match status" value="1"/>
</dbReference>
<dbReference type="AlphaFoldDB" id="A0AAD3P494"/>
<proteinExistence type="predicted"/>
<evidence type="ECO:0000313" key="2">
    <source>
        <dbReference type="Proteomes" id="UP001279734"/>
    </source>
</evidence>
<evidence type="ECO:0000313" key="1">
    <source>
        <dbReference type="EMBL" id="GMG98931.1"/>
    </source>
</evidence>
<comment type="caution">
    <text evidence="1">The sequence shown here is derived from an EMBL/GenBank/DDBJ whole genome shotgun (WGS) entry which is preliminary data.</text>
</comment>
<dbReference type="Proteomes" id="UP001279734">
    <property type="component" value="Unassembled WGS sequence"/>
</dbReference>